<dbReference type="EMBL" id="LR796904">
    <property type="protein sequence ID" value="CAB4173473.1"/>
    <property type="molecule type" value="Genomic_DNA"/>
</dbReference>
<dbReference type="EMBL" id="LR797172">
    <property type="protein sequence ID" value="CAB4191100.1"/>
    <property type="molecule type" value="Genomic_DNA"/>
</dbReference>
<evidence type="ECO:0000313" key="5">
    <source>
        <dbReference type="EMBL" id="CAB5230023.1"/>
    </source>
</evidence>
<evidence type="ECO:0000313" key="1">
    <source>
        <dbReference type="EMBL" id="CAB4173473.1"/>
    </source>
</evidence>
<evidence type="ECO:0000313" key="4">
    <source>
        <dbReference type="EMBL" id="CAB4191100.1"/>
    </source>
</evidence>
<evidence type="ECO:0000313" key="2">
    <source>
        <dbReference type="EMBL" id="CAB4185323.1"/>
    </source>
</evidence>
<reference evidence="3" key="1">
    <citation type="submission" date="2020-05" db="EMBL/GenBank/DDBJ databases">
        <authorList>
            <person name="Chiriac C."/>
            <person name="Salcher M."/>
            <person name="Ghai R."/>
            <person name="Kavagutti S V."/>
        </authorList>
    </citation>
    <scope>NUCLEOTIDE SEQUENCE</scope>
</reference>
<dbReference type="EMBL" id="LR797074">
    <property type="protein sequence ID" value="CAB4185323.1"/>
    <property type="molecule type" value="Genomic_DNA"/>
</dbReference>
<accession>A0A6J5R448</accession>
<gene>
    <name evidence="2" type="ORF">UFOVP1120_36</name>
    <name evidence="3" type="ORF">UFOVP1183_30</name>
    <name evidence="4" type="ORF">UFOVP1227_13</name>
    <name evidence="5" type="ORF">UFOVP1571_36</name>
    <name evidence="1" type="ORF">UFOVP955_2</name>
</gene>
<proteinExistence type="predicted"/>
<name>A0A6J5R448_9CAUD</name>
<sequence length="45" mass="4974">MSMMTDAPTIAEIDEALGYARDAYDLAYIDRLLDDRLELLGAIPA</sequence>
<protein>
    <submittedName>
        <fullName evidence="3">Uncharacterized protein</fullName>
    </submittedName>
</protein>
<organism evidence="3">
    <name type="scientific">uncultured Caudovirales phage</name>
    <dbReference type="NCBI Taxonomy" id="2100421"/>
    <lineage>
        <taxon>Viruses</taxon>
        <taxon>Duplodnaviria</taxon>
        <taxon>Heunggongvirae</taxon>
        <taxon>Uroviricota</taxon>
        <taxon>Caudoviricetes</taxon>
        <taxon>Peduoviridae</taxon>
        <taxon>Maltschvirus</taxon>
        <taxon>Maltschvirus maltsch</taxon>
    </lineage>
</organism>
<evidence type="ECO:0000313" key="3">
    <source>
        <dbReference type="EMBL" id="CAB4188388.1"/>
    </source>
</evidence>
<dbReference type="EMBL" id="LR798413">
    <property type="protein sequence ID" value="CAB5230023.1"/>
    <property type="molecule type" value="Genomic_DNA"/>
</dbReference>
<dbReference type="EMBL" id="LR797125">
    <property type="protein sequence ID" value="CAB4188388.1"/>
    <property type="molecule type" value="Genomic_DNA"/>
</dbReference>